<dbReference type="Proteomes" id="UP000321079">
    <property type="component" value="Unassembled WGS sequence"/>
</dbReference>
<dbReference type="InterPro" id="IPR036390">
    <property type="entry name" value="WH_DNA-bd_sf"/>
</dbReference>
<dbReference type="Gene3D" id="3.30.450.40">
    <property type="match status" value="1"/>
</dbReference>
<dbReference type="SMART" id="SM00346">
    <property type="entry name" value="HTH_ICLR"/>
    <property type="match status" value="1"/>
</dbReference>
<gene>
    <name evidence="6" type="ORF">GKA01_24700</name>
</gene>
<dbReference type="Gene3D" id="1.10.10.10">
    <property type="entry name" value="Winged helix-like DNA-binding domain superfamily/Winged helix DNA-binding domain"/>
    <property type="match status" value="1"/>
</dbReference>
<keyword evidence="1" id="KW-0805">Transcription regulation</keyword>
<keyword evidence="2" id="KW-0238">DNA-binding</keyword>
<proteinExistence type="predicted"/>
<dbReference type="EMBL" id="BJVA01000020">
    <property type="protein sequence ID" value="GEK97273.1"/>
    <property type="molecule type" value="Genomic_DNA"/>
</dbReference>
<dbReference type="SUPFAM" id="SSF46785">
    <property type="entry name" value="Winged helix' DNA-binding domain"/>
    <property type="match status" value="1"/>
</dbReference>
<dbReference type="AlphaFoldDB" id="A0A511BCE4"/>
<comment type="caution">
    <text evidence="6">The sequence shown here is derived from an EMBL/GenBank/DDBJ whole genome shotgun (WGS) entry which is preliminary data.</text>
</comment>
<sequence>MQGSGVGVLDKCMELTTCLSLSARGQTALELARQTGIDRGTVHRLLKALVYWKQVEAEDGLYRLGAGALLSASSYLTRLPLRRVALPYAIDLQNVISDRPAIVSVALPVGDQIVLIDRMWTATTPFNVIADLDDRFDIDGCTSGRAVLATFHPSAVEILLGQERFIAVEPRLDAIRENGGYSLGYSEQRKGLSSIAYPICHADRPAMGALVVAGLDMEADMRASSSLAHHMQRACAGIAERLVMSTPS</sequence>
<keyword evidence="7" id="KW-1185">Reference proteome</keyword>
<dbReference type="InterPro" id="IPR050707">
    <property type="entry name" value="HTH_MetabolicPath_Reg"/>
</dbReference>
<organism evidence="6 7">
    <name type="scientific">Gluconobacter kanchanaburiensis NBRC 103587</name>
    <dbReference type="NCBI Taxonomy" id="1307948"/>
    <lineage>
        <taxon>Bacteria</taxon>
        <taxon>Pseudomonadati</taxon>
        <taxon>Pseudomonadota</taxon>
        <taxon>Alphaproteobacteria</taxon>
        <taxon>Acetobacterales</taxon>
        <taxon>Acetobacteraceae</taxon>
        <taxon>Gluconobacter</taxon>
    </lineage>
</organism>
<evidence type="ECO:0000313" key="6">
    <source>
        <dbReference type="EMBL" id="GEK97273.1"/>
    </source>
</evidence>
<dbReference type="SUPFAM" id="SSF55781">
    <property type="entry name" value="GAF domain-like"/>
    <property type="match status" value="1"/>
</dbReference>
<dbReference type="RefSeq" id="WP_146863566.1">
    <property type="nucleotide sequence ID" value="NZ_BARK01000015.1"/>
</dbReference>
<dbReference type="Pfam" id="PF01614">
    <property type="entry name" value="IclR_C"/>
    <property type="match status" value="1"/>
</dbReference>
<dbReference type="InterPro" id="IPR005471">
    <property type="entry name" value="Tscrpt_reg_IclR_N"/>
</dbReference>
<evidence type="ECO:0000256" key="1">
    <source>
        <dbReference type="ARBA" id="ARBA00023015"/>
    </source>
</evidence>
<evidence type="ECO:0000259" key="4">
    <source>
        <dbReference type="PROSITE" id="PS51077"/>
    </source>
</evidence>
<accession>A0A511BCE4</accession>
<dbReference type="GO" id="GO:0003700">
    <property type="term" value="F:DNA-binding transcription factor activity"/>
    <property type="evidence" value="ECO:0007669"/>
    <property type="project" value="TreeGrafter"/>
</dbReference>
<evidence type="ECO:0000256" key="3">
    <source>
        <dbReference type="ARBA" id="ARBA00023163"/>
    </source>
</evidence>
<reference evidence="6 7" key="1">
    <citation type="submission" date="2019-07" db="EMBL/GenBank/DDBJ databases">
        <title>Whole genome shotgun sequence of Gluconobacter kanchanaburiensis NBRC 103587.</title>
        <authorList>
            <person name="Hosoyama A."/>
            <person name="Uohara A."/>
            <person name="Ohji S."/>
            <person name="Ichikawa N."/>
        </authorList>
    </citation>
    <scope>NUCLEOTIDE SEQUENCE [LARGE SCALE GENOMIC DNA]</scope>
    <source>
        <strain evidence="6 7">NBRC 103587</strain>
    </source>
</reference>
<feature type="domain" description="IclR-ED" evidence="5">
    <location>
        <begin position="67"/>
        <end position="244"/>
    </location>
</feature>
<name>A0A511BCE4_9PROT</name>
<dbReference type="InterPro" id="IPR036388">
    <property type="entry name" value="WH-like_DNA-bd_sf"/>
</dbReference>
<keyword evidence="3" id="KW-0804">Transcription</keyword>
<dbReference type="PROSITE" id="PS51078">
    <property type="entry name" value="ICLR_ED"/>
    <property type="match status" value="1"/>
</dbReference>
<feature type="domain" description="HTH iclR-type" evidence="4">
    <location>
        <begin position="6"/>
        <end position="66"/>
    </location>
</feature>
<dbReference type="PANTHER" id="PTHR30136">
    <property type="entry name" value="HELIX-TURN-HELIX TRANSCRIPTIONAL REGULATOR, ICLR FAMILY"/>
    <property type="match status" value="1"/>
</dbReference>
<evidence type="ECO:0000313" key="7">
    <source>
        <dbReference type="Proteomes" id="UP000321079"/>
    </source>
</evidence>
<dbReference type="PROSITE" id="PS51077">
    <property type="entry name" value="HTH_ICLR"/>
    <property type="match status" value="1"/>
</dbReference>
<dbReference type="PANTHER" id="PTHR30136:SF35">
    <property type="entry name" value="HTH-TYPE TRANSCRIPTIONAL REGULATOR RV1719"/>
    <property type="match status" value="1"/>
</dbReference>
<evidence type="ECO:0000256" key="2">
    <source>
        <dbReference type="ARBA" id="ARBA00023125"/>
    </source>
</evidence>
<evidence type="ECO:0008006" key="8">
    <source>
        <dbReference type="Google" id="ProtNLM"/>
    </source>
</evidence>
<protein>
    <recommendedName>
        <fullName evidence="8">IclR family transcriptional regulator</fullName>
    </recommendedName>
</protein>
<dbReference type="OrthoDB" id="8678438at2"/>
<evidence type="ECO:0000259" key="5">
    <source>
        <dbReference type="PROSITE" id="PS51078"/>
    </source>
</evidence>
<dbReference type="InterPro" id="IPR014757">
    <property type="entry name" value="Tscrpt_reg_IclR_C"/>
</dbReference>
<dbReference type="GO" id="GO:0003677">
    <property type="term" value="F:DNA binding"/>
    <property type="evidence" value="ECO:0007669"/>
    <property type="project" value="UniProtKB-KW"/>
</dbReference>
<dbReference type="InterPro" id="IPR029016">
    <property type="entry name" value="GAF-like_dom_sf"/>
</dbReference>
<dbReference type="Pfam" id="PF09339">
    <property type="entry name" value="HTH_IclR"/>
    <property type="match status" value="1"/>
</dbReference>
<dbReference type="GO" id="GO:0045892">
    <property type="term" value="P:negative regulation of DNA-templated transcription"/>
    <property type="evidence" value="ECO:0007669"/>
    <property type="project" value="TreeGrafter"/>
</dbReference>